<reference evidence="1" key="1">
    <citation type="submission" date="2023-06" db="EMBL/GenBank/DDBJ databases">
        <title>Egi l300058.</title>
        <authorList>
            <person name="Gao L."/>
            <person name="Fang B.-Z."/>
            <person name="Li W.-J."/>
        </authorList>
    </citation>
    <scope>NUCLEOTIDE SEQUENCE</scope>
    <source>
        <strain evidence="1">EGI L300058</strain>
    </source>
</reference>
<protein>
    <submittedName>
        <fullName evidence="1">DUF1905 domain-containing protein</fullName>
    </submittedName>
</protein>
<dbReference type="Proteomes" id="UP001172708">
    <property type="component" value="Unassembled WGS sequence"/>
</dbReference>
<dbReference type="SUPFAM" id="SSF141694">
    <property type="entry name" value="AF2212/PG0164-like"/>
    <property type="match status" value="1"/>
</dbReference>
<organism evidence="1 2">
    <name type="scientific">Demequina muriae</name>
    <dbReference type="NCBI Taxonomy" id="3051664"/>
    <lineage>
        <taxon>Bacteria</taxon>
        <taxon>Bacillati</taxon>
        <taxon>Actinomycetota</taxon>
        <taxon>Actinomycetes</taxon>
        <taxon>Micrococcales</taxon>
        <taxon>Demequinaceae</taxon>
        <taxon>Demequina</taxon>
    </lineage>
</organism>
<dbReference type="RefSeq" id="WP_301143129.1">
    <property type="nucleotide sequence ID" value="NZ_JAUHQA010000001.1"/>
</dbReference>
<sequence length="100" mass="10922">MAEYEFDAEPWRWAGNGAQWVFVTTPDDVADEVESLQTGAGRGFGAVKVRVTVGSTTWDTSMFPSREHRAYILPLKAAARAAARIEVGTPVRVRITLIAA</sequence>
<keyword evidence="2" id="KW-1185">Reference proteome</keyword>
<dbReference type="InterPro" id="IPR037079">
    <property type="entry name" value="AF2212/PG0164-like_sf"/>
</dbReference>
<evidence type="ECO:0000313" key="2">
    <source>
        <dbReference type="Proteomes" id="UP001172708"/>
    </source>
</evidence>
<gene>
    <name evidence="1" type="ORF">QQX02_11090</name>
</gene>
<name>A0ABT8GJ55_9MICO</name>
<dbReference type="InterPro" id="IPR015018">
    <property type="entry name" value="DUF1905"/>
</dbReference>
<accession>A0ABT8GJ55</accession>
<evidence type="ECO:0000313" key="1">
    <source>
        <dbReference type="EMBL" id="MDN4481468.1"/>
    </source>
</evidence>
<proteinExistence type="predicted"/>
<dbReference type="Gene3D" id="2.40.30.100">
    <property type="entry name" value="AF2212/PG0164-like"/>
    <property type="match status" value="1"/>
</dbReference>
<dbReference type="EMBL" id="JAUHQA010000001">
    <property type="protein sequence ID" value="MDN4481468.1"/>
    <property type="molecule type" value="Genomic_DNA"/>
</dbReference>
<dbReference type="Pfam" id="PF08922">
    <property type="entry name" value="DUF1905"/>
    <property type="match status" value="1"/>
</dbReference>
<comment type="caution">
    <text evidence="1">The sequence shown here is derived from an EMBL/GenBank/DDBJ whole genome shotgun (WGS) entry which is preliminary data.</text>
</comment>